<evidence type="ECO:0000313" key="3">
    <source>
        <dbReference type="WBParaSite" id="HPBE_0002017401-mRNA-1"/>
    </source>
</evidence>
<dbReference type="Proteomes" id="UP000050761">
    <property type="component" value="Unassembled WGS sequence"/>
</dbReference>
<protein>
    <submittedName>
        <fullName evidence="3">RNase III domain-containing protein</fullName>
    </submittedName>
</protein>
<proteinExistence type="predicted"/>
<evidence type="ECO:0000313" key="1">
    <source>
        <dbReference type="EMBL" id="VDP18625.1"/>
    </source>
</evidence>
<gene>
    <name evidence="1" type="ORF">HPBE_LOCUS20173</name>
</gene>
<dbReference type="WBParaSite" id="HPBE_0002017401-mRNA-1">
    <property type="protein sequence ID" value="HPBE_0002017401-mRNA-1"/>
    <property type="gene ID" value="HPBE_0002017401"/>
</dbReference>
<keyword evidence="2" id="KW-1185">Reference proteome</keyword>
<dbReference type="EMBL" id="UZAH01031927">
    <property type="protein sequence ID" value="VDP18625.1"/>
    <property type="molecule type" value="Genomic_DNA"/>
</dbReference>
<reference evidence="3" key="2">
    <citation type="submission" date="2019-09" db="UniProtKB">
        <authorList>
            <consortium name="WormBaseParasite"/>
        </authorList>
    </citation>
    <scope>IDENTIFICATION</scope>
</reference>
<name>A0A183GD72_HELPZ</name>
<accession>A0A3P8CJC4</accession>
<evidence type="ECO:0000313" key="2">
    <source>
        <dbReference type="Proteomes" id="UP000050761"/>
    </source>
</evidence>
<organism evidence="2 3">
    <name type="scientific">Heligmosomoides polygyrus</name>
    <name type="common">Parasitic roundworm</name>
    <dbReference type="NCBI Taxonomy" id="6339"/>
    <lineage>
        <taxon>Eukaryota</taxon>
        <taxon>Metazoa</taxon>
        <taxon>Ecdysozoa</taxon>
        <taxon>Nematoda</taxon>
        <taxon>Chromadorea</taxon>
        <taxon>Rhabditida</taxon>
        <taxon>Rhabditina</taxon>
        <taxon>Rhabditomorpha</taxon>
        <taxon>Strongyloidea</taxon>
        <taxon>Heligmosomidae</taxon>
        <taxon>Heligmosomoides</taxon>
    </lineage>
</organism>
<accession>A0A183GD72</accession>
<reference evidence="1 2" key="1">
    <citation type="submission" date="2018-11" db="EMBL/GenBank/DDBJ databases">
        <authorList>
            <consortium name="Pathogen Informatics"/>
        </authorList>
    </citation>
    <scope>NUCLEOTIDE SEQUENCE [LARGE SCALE GENOMIC DNA]</scope>
</reference>
<sequence length="114" mass="12722">MELTKWAFVGDAIVRPIIFKLPRAATYTKDPVEPLPRLGQLILYFGRHVERLRGLWGAELVCMHASITIPGDSERRLAAHLYALQLAAFQGGRRARIEPAYSLMVNPVRLAGAV</sequence>
<dbReference type="AlphaFoldDB" id="A0A183GD72"/>